<dbReference type="RefSeq" id="WP_357783227.1">
    <property type="nucleotide sequence ID" value="NZ_JBFAKC010000005.1"/>
</dbReference>
<gene>
    <name evidence="1" type="ORF">AB0I48_12880</name>
</gene>
<sequence length="244" mass="27272">MNDYTEYWPHGEKLVFRREFPEKISSSEELFAESVRALDILGGVVRPTRADVRLSCAYDDTWVLTDEVQPSDLSWEILRNDVPATTEFCGLGPPAATTRVDVLSAEVLCDVYRQALASGTCPEGYFVACDQVWPSGFETRIVDVNGYARDGKLSVMLWGDDLVLDTSIDGDGAMWLCVPSEDFPKLPPLTLWIDYYMDPALAVSVHWSRWMAKGTGEHELLQSALDALMADGWVSTMPSTYLRV</sequence>
<reference evidence="1 2" key="1">
    <citation type="submission" date="2024-06" db="EMBL/GenBank/DDBJ databases">
        <title>The Natural Products Discovery Center: Release of the First 8490 Sequenced Strains for Exploring Actinobacteria Biosynthetic Diversity.</title>
        <authorList>
            <person name="Kalkreuter E."/>
            <person name="Kautsar S.A."/>
            <person name="Yang D."/>
            <person name="Bader C.D."/>
            <person name="Teijaro C.N."/>
            <person name="Fluegel L."/>
            <person name="Davis C.M."/>
            <person name="Simpson J.R."/>
            <person name="Lauterbach L."/>
            <person name="Steele A.D."/>
            <person name="Gui C."/>
            <person name="Meng S."/>
            <person name="Li G."/>
            <person name="Viehrig K."/>
            <person name="Ye F."/>
            <person name="Su P."/>
            <person name="Kiefer A.F."/>
            <person name="Nichols A."/>
            <person name="Cepeda A.J."/>
            <person name="Yan W."/>
            <person name="Fan B."/>
            <person name="Jiang Y."/>
            <person name="Adhikari A."/>
            <person name="Zheng C.-J."/>
            <person name="Schuster L."/>
            <person name="Cowan T.M."/>
            <person name="Smanski M.J."/>
            <person name="Chevrette M.G."/>
            <person name="De Carvalho L.P.S."/>
            <person name="Shen B."/>
        </authorList>
    </citation>
    <scope>NUCLEOTIDE SEQUENCE [LARGE SCALE GENOMIC DNA]</scope>
    <source>
        <strain evidence="1 2">NPDC050403</strain>
    </source>
</reference>
<proteinExistence type="predicted"/>
<dbReference type="Proteomes" id="UP001551695">
    <property type="component" value="Unassembled WGS sequence"/>
</dbReference>
<keyword evidence="2" id="KW-1185">Reference proteome</keyword>
<organism evidence="1 2">
    <name type="scientific">Nocardia aurea</name>
    <dbReference type="NCBI Taxonomy" id="2144174"/>
    <lineage>
        <taxon>Bacteria</taxon>
        <taxon>Bacillati</taxon>
        <taxon>Actinomycetota</taxon>
        <taxon>Actinomycetes</taxon>
        <taxon>Mycobacteriales</taxon>
        <taxon>Nocardiaceae</taxon>
        <taxon>Nocardia</taxon>
    </lineage>
</organism>
<comment type="caution">
    <text evidence="1">The sequence shown here is derived from an EMBL/GenBank/DDBJ whole genome shotgun (WGS) entry which is preliminary data.</text>
</comment>
<accession>A0ABV3FT03</accession>
<protein>
    <submittedName>
        <fullName evidence="1">Uncharacterized protein</fullName>
    </submittedName>
</protein>
<evidence type="ECO:0000313" key="2">
    <source>
        <dbReference type="Proteomes" id="UP001551695"/>
    </source>
</evidence>
<dbReference type="EMBL" id="JBFAKC010000005">
    <property type="protein sequence ID" value="MEV0708453.1"/>
    <property type="molecule type" value="Genomic_DNA"/>
</dbReference>
<evidence type="ECO:0000313" key="1">
    <source>
        <dbReference type="EMBL" id="MEV0708453.1"/>
    </source>
</evidence>
<name>A0ABV3FT03_9NOCA</name>